<accession>A0A7K1FUU2</accession>
<evidence type="ECO:0000313" key="3">
    <source>
        <dbReference type="Proteomes" id="UP000460221"/>
    </source>
</evidence>
<dbReference type="RefSeq" id="WP_154771110.1">
    <property type="nucleotide sequence ID" value="NZ_WLYK01000013.1"/>
</dbReference>
<dbReference type="Pfam" id="PF08818">
    <property type="entry name" value="DUF1801"/>
    <property type="match status" value="1"/>
</dbReference>
<dbReference type="SUPFAM" id="SSF159888">
    <property type="entry name" value="YdhG-like"/>
    <property type="match status" value="1"/>
</dbReference>
<proteinExistence type="predicted"/>
<dbReference type="EMBL" id="WLYK01000013">
    <property type="protein sequence ID" value="MTD17119.1"/>
    <property type="molecule type" value="Genomic_DNA"/>
</dbReference>
<gene>
    <name evidence="2" type="ORF">GIS00_24590</name>
</gene>
<protein>
    <recommendedName>
        <fullName evidence="1">YdhG-like domain-containing protein</fullName>
    </recommendedName>
</protein>
<evidence type="ECO:0000259" key="1">
    <source>
        <dbReference type="Pfam" id="PF08818"/>
    </source>
</evidence>
<feature type="domain" description="YdhG-like" evidence="1">
    <location>
        <begin position="17"/>
        <end position="107"/>
    </location>
</feature>
<dbReference type="InterPro" id="IPR014922">
    <property type="entry name" value="YdhG-like"/>
</dbReference>
<organism evidence="2 3">
    <name type="scientific">Nakamurella alba</name>
    <dbReference type="NCBI Taxonomy" id="2665158"/>
    <lineage>
        <taxon>Bacteria</taxon>
        <taxon>Bacillati</taxon>
        <taxon>Actinomycetota</taxon>
        <taxon>Actinomycetes</taxon>
        <taxon>Nakamurellales</taxon>
        <taxon>Nakamurellaceae</taxon>
        <taxon>Nakamurella</taxon>
    </lineage>
</organism>
<comment type="caution">
    <text evidence="2">The sequence shown here is derived from an EMBL/GenBank/DDBJ whole genome shotgun (WGS) entry which is preliminary data.</text>
</comment>
<dbReference type="Gene3D" id="3.90.1150.200">
    <property type="match status" value="1"/>
</dbReference>
<sequence>MAPGSVDEYLAGFDPERRAVLEQFRQAVHRAVPGVTETISYGMPTFELDGRRLVHVAGWKKHVAFYPTPGGDPEFERAIDPYRAAKAALHFRYSDPIPLPLVEQIVTLLRERDGADDSS</sequence>
<evidence type="ECO:0000313" key="2">
    <source>
        <dbReference type="EMBL" id="MTD17119.1"/>
    </source>
</evidence>
<dbReference type="Proteomes" id="UP000460221">
    <property type="component" value="Unassembled WGS sequence"/>
</dbReference>
<keyword evidence="3" id="KW-1185">Reference proteome</keyword>
<name>A0A7K1FUU2_9ACTN</name>
<dbReference type="AlphaFoldDB" id="A0A7K1FUU2"/>
<reference evidence="2 3" key="1">
    <citation type="submission" date="2019-11" db="EMBL/GenBank/DDBJ databases">
        <authorList>
            <person name="Jiang L.-Q."/>
        </authorList>
    </citation>
    <scope>NUCLEOTIDE SEQUENCE [LARGE SCALE GENOMIC DNA]</scope>
    <source>
        <strain evidence="2 3">YIM 132087</strain>
    </source>
</reference>